<dbReference type="InterPro" id="IPR012347">
    <property type="entry name" value="Ferritin-like"/>
</dbReference>
<dbReference type="Pfam" id="PF05138">
    <property type="entry name" value="PaaA_PaaC"/>
    <property type="match status" value="1"/>
</dbReference>
<reference evidence="1 2" key="1">
    <citation type="submission" date="2020-01" db="EMBL/GenBank/DDBJ databases">
        <authorList>
            <person name="Deng T."/>
        </authorList>
    </citation>
    <scope>NUCLEOTIDE SEQUENCE [LARGE SCALE GENOMIC DNA]</scope>
    <source>
        <strain evidence="1 2">5221</strain>
    </source>
</reference>
<gene>
    <name evidence="1" type="primary">paaC</name>
    <name evidence="1" type="ORF">GSY69_07035</name>
</gene>
<organism evidence="1 2">
    <name type="scientific">Brevibacterium rongguiense</name>
    <dbReference type="NCBI Taxonomy" id="2695267"/>
    <lineage>
        <taxon>Bacteria</taxon>
        <taxon>Bacillati</taxon>
        <taxon>Actinomycetota</taxon>
        <taxon>Actinomycetes</taxon>
        <taxon>Micrococcales</taxon>
        <taxon>Brevibacteriaceae</taxon>
        <taxon>Brevibacterium</taxon>
    </lineage>
</organism>
<accession>A0A6N9H6J0</accession>
<dbReference type="Proteomes" id="UP000469215">
    <property type="component" value="Unassembled WGS sequence"/>
</dbReference>
<dbReference type="InterPro" id="IPR011882">
    <property type="entry name" value="PaaC"/>
</dbReference>
<dbReference type="InterPro" id="IPR009078">
    <property type="entry name" value="Ferritin-like_SF"/>
</dbReference>
<dbReference type="GO" id="GO:0005829">
    <property type="term" value="C:cytosol"/>
    <property type="evidence" value="ECO:0007669"/>
    <property type="project" value="TreeGrafter"/>
</dbReference>
<protein>
    <submittedName>
        <fullName evidence="1">Phenylacetate-CoA oxygenase subunit PaaC</fullName>
    </submittedName>
</protein>
<dbReference type="PANTHER" id="PTHR30458:SF0">
    <property type="entry name" value="1,2-PHENYLACETYL-COA EPOXIDASE, SUBUNIT C"/>
    <property type="match status" value="1"/>
</dbReference>
<dbReference type="GO" id="GO:0010124">
    <property type="term" value="P:phenylacetate catabolic process"/>
    <property type="evidence" value="ECO:0007669"/>
    <property type="project" value="InterPro"/>
</dbReference>
<keyword evidence="2" id="KW-1185">Reference proteome</keyword>
<dbReference type="InterPro" id="IPR007814">
    <property type="entry name" value="PaaA_PaaC"/>
</dbReference>
<dbReference type="AlphaFoldDB" id="A0A6N9H6J0"/>
<dbReference type="NCBIfam" id="TIGR02158">
    <property type="entry name" value="PA_CoA_Oxy3"/>
    <property type="match status" value="1"/>
</dbReference>
<dbReference type="InterPro" id="IPR052703">
    <property type="entry name" value="Aromatic_CoA_ox/epox"/>
</dbReference>
<evidence type="ECO:0000313" key="2">
    <source>
        <dbReference type="Proteomes" id="UP000469215"/>
    </source>
</evidence>
<dbReference type="PIRSF" id="PIRSF037834">
    <property type="entry name" value="PA_CoA_Oase3"/>
    <property type="match status" value="1"/>
</dbReference>
<dbReference type="EMBL" id="WWEQ01000023">
    <property type="protein sequence ID" value="MYM19727.1"/>
    <property type="molecule type" value="Genomic_DNA"/>
</dbReference>
<name>A0A6N9H6J0_9MICO</name>
<sequence>MPAVADELEAYALDPQAGTPLTAAITAVPAEATARYALELGDDALIMAQRLGELVAKGPELEEDIALTNIGLDQLGAARLLLQYAGRGLGRSEDELAYFRDESEFRCCALVEQPNGDFAQTIAKVFLVAHFQQLLYGALLGSADEFLAAVAAKSLKEVDYHVEHADLWVLRLGDGTVESHRRMQQGLAEVWPAVAELFDDTGNAELITAGIAPERAGLREAFEARVAEVIEQATLSVPTAAPLMVGARQGRHTPHLGFLLAEMQVLARQHPGATW</sequence>
<comment type="caution">
    <text evidence="1">The sequence shown here is derived from an EMBL/GenBank/DDBJ whole genome shotgun (WGS) entry which is preliminary data.</text>
</comment>
<evidence type="ECO:0000313" key="1">
    <source>
        <dbReference type="EMBL" id="MYM19727.1"/>
    </source>
</evidence>
<dbReference type="Gene3D" id="1.20.1260.10">
    <property type="match status" value="1"/>
</dbReference>
<dbReference type="SUPFAM" id="SSF47240">
    <property type="entry name" value="Ferritin-like"/>
    <property type="match status" value="1"/>
</dbReference>
<dbReference type="PANTHER" id="PTHR30458">
    <property type="entry name" value="PHENYLACETIC ACID DEGRADATION PROTEIN PAA"/>
    <property type="match status" value="1"/>
</dbReference>
<proteinExistence type="predicted"/>